<name>A0A9N7VC60_PLEPL</name>
<accession>A0A9N7VC60</accession>
<organism evidence="1 2">
    <name type="scientific">Pleuronectes platessa</name>
    <name type="common">European plaice</name>
    <dbReference type="NCBI Taxonomy" id="8262"/>
    <lineage>
        <taxon>Eukaryota</taxon>
        <taxon>Metazoa</taxon>
        <taxon>Chordata</taxon>
        <taxon>Craniata</taxon>
        <taxon>Vertebrata</taxon>
        <taxon>Euteleostomi</taxon>
        <taxon>Actinopterygii</taxon>
        <taxon>Neopterygii</taxon>
        <taxon>Teleostei</taxon>
        <taxon>Neoteleostei</taxon>
        <taxon>Acanthomorphata</taxon>
        <taxon>Carangaria</taxon>
        <taxon>Pleuronectiformes</taxon>
        <taxon>Pleuronectoidei</taxon>
        <taxon>Pleuronectidae</taxon>
        <taxon>Pleuronectes</taxon>
    </lineage>
</organism>
<comment type="caution">
    <text evidence="1">The sequence shown here is derived from an EMBL/GenBank/DDBJ whole genome shotgun (WGS) entry which is preliminary data.</text>
</comment>
<protein>
    <submittedName>
        <fullName evidence="1">Uncharacterized protein</fullName>
    </submittedName>
</protein>
<gene>
    <name evidence="1" type="ORF">PLEPLA_LOCUS34348</name>
</gene>
<sequence length="179" mass="19173">MVWANKCNFITNTSNLFDRSPLLSAGLWEAGGEIHMGGVEKWDGMKDRRVRGRIDVTAANGGQTRRPPSQRLPFCLIISLPPSSPGLLLLGSQGEINNMLCVSAVYGVFIRPSVSAPSRAISITLHVHSLTRPSLSMHHLVFPPVLPRSSGGTGQSNHVNAKEEAACEPGVCSSDCIDS</sequence>
<keyword evidence="2" id="KW-1185">Reference proteome</keyword>
<evidence type="ECO:0000313" key="1">
    <source>
        <dbReference type="EMBL" id="CAB1446623.1"/>
    </source>
</evidence>
<dbReference type="Proteomes" id="UP001153269">
    <property type="component" value="Unassembled WGS sequence"/>
</dbReference>
<dbReference type="AlphaFoldDB" id="A0A9N7VC60"/>
<dbReference type="EMBL" id="CADEAL010003921">
    <property type="protein sequence ID" value="CAB1446623.1"/>
    <property type="molecule type" value="Genomic_DNA"/>
</dbReference>
<evidence type="ECO:0000313" key="2">
    <source>
        <dbReference type="Proteomes" id="UP001153269"/>
    </source>
</evidence>
<reference evidence="1" key="1">
    <citation type="submission" date="2020-03" db="EMBL/GenBank/DDBJ databases">
        <authorList>
            <person name="Weist P."/>
        </authorList>
    </citation>
    <scope>NUCLEOTIDE SEQUENCE</scope>
</reference>
<proteinExistence type="predicted"/>